<gene>
    <name evidence="7" type="primary">KAFR0G01360</name>
    <name evidence="7" type="ORF">KAFR_0G01360</name>
</gene>
<sequence length="833" mass="97099">MSGNDFASMPLSGNGFNIDTNMKNTADVFQTSLPGVIQDEPFYQQNDTAKATNKKRTGKACDYCRKRKIRCDNFDSNIGKCANCIKFNMSCTFYFHINLQKKRRQKFMNETKEQFKDLMNEEAASNTAVNNTNTVTDDEALTAAFPKLLDTEFEKVGRKLIVIDEICKNLDYFIEDIKEHNDLQHFDYEFLPLAAQKHYQTNLFSIPKIRWIHKKISSNLPLEEFMNPIQLMFNTTFNWYLVQLKKSINLSALLRSDNRNFNALYDLPSRQQCKRLLENFHTSVLYAIPSLVSLDEILNISEKYHSNERLSFSDLFLLNVCLMKGASSSLIINTKDTYYLRKDKFLPNSDDLKTIENNLSINVHVYYNRLLTTNASNLKILKALLIFTKYLTLNVSYELAYPVLRRAVSVAIDLGLNKISSYAHLTPERSLKRRNLWIHCLSSDKLFASILCNAPLINGTDTNILDDENYIAIIKQLDNSNPIPHNKISGINTMKEAFAYIVHNTRFMPVFTAYYNSKLINIEDQILTVCYQLKSTQSIAFDELLDTALKLNEDLMNWQGSLNPCMKLESFKEYYKLLSFKTFNTETPELQFEIVCSRILKIHFRFFYSVIMLSHFIVAFVNDNRKAGTVTRKDLVGLSQKFVKQYKDYSIKMIKIFNSLKYQPFLYNELMYFFNTGVYSLTFYLFNQIDDMENNLENAYFIEMLVTTHTHIAGENQENFFGNNMKWNVDMFIFTFLLKKIIQYFNERNSFAKIYNFDPSVYDQMISTLLKKCFEIKQETVDIFISSLNENEIVSSLKNETMDIYDDISKPFLRLLKTDQAACSILPVLENRN</sequence>
<dbReference type="PROSITE" id="PS50048">
    <property type="entry name" value="ZN2_CY6_FUNGAL_2"/>
    <property type="match status" value="1"/>
</dbReference>
<dbReference type="Pfam" id="PF00172">
    <property type="entry name" value="Zn_clus"/>
    <property type="match status" value="1"/>
</dbReference>
<dbReference type="Proteomes" id="UP000005220">
    <property type="component" value="Chromosome 7"/>
</dbReference>
<dbReference type="Gene3D" id="4.10.240.10">
    <property type="entry name" value="Zn(2)-C6 fungal-type DNA-binding domain"/>
    <property type="match status" value="1"/>
</dbReference>
<dbReference type="InParanoid" id="H2AXS0"/>
<keyword evidence="3" id="KW-0862">Zinc</keyword>
<dbReference type="SUPFAM" id="SSF57701">
    <property type="entry name" value="Zn2/Cys6 DNA-binding domain"/>
    <property type="match status" value="1"/>
</dbReference>
<name>H2AXS0_KAZAF</name>
<dbReference type="GO" id="GO:0003677">
    <property type="term" value="F:DNA binding"/>
    <property type="evidence" value="ECO:0007669"/>
    <property type="project" value="UniProtKB-KW"/>
</dbReference>
<dbReference type="HOGENOM" id="CLU_008153_0_0_1"/>
<dbReference type="RefSeq" id="XP_003958305.1">
    <property type="nucleotide sequence ID" value="XM_003958256.1"/>
</dbReference>
<dbReference type="AlphaFoldDB" id="H2AXS0"/>
<dbReference type="GO" id="GO:0008270">
    <property type="term" value="F:zinc ion binding"/>
    <property type="evidence" value="ECO:0007669"/>
    <property type="project" value="InterPro"/>
</dbReference>
<dbReference type="EMBL" id="HE650827">
    <property type="protein sequence ID" value="CCF59170.1"/>
    <property type="molecule type" value="Genomic_DNA"/>
</dbReference>
<evidence type="ECO:0000256" key="2">
    <source>
        <dbReference type="ARBA" id="ARBA00022723"/>
    </source>
</evidence>
<dbReference type="OrthoDB" id="2123952at2759"/>
<comment type="subcellular location">
    <subcellularLocation>
        <location evidence="1">Nucleus</location>
    </subcellularLocation>
</comment>
<dbReference type="KEGG" id="kaf:KAFR_0G01360"/>
<dbReference type="SMART" id="SM00066">
    <property type="entry name" value="GAL4"/>
    <property type="match status" value="1"/>
</dbReference>
<evidence type="ECO:0000256" key="3">
    <source>
        <dbReference type="ARBA" id="ARBA00022833"/>
    </source>
</evidence>
<dbReference type="PANTHER" id="PTHR46910:SF3">
    <property type="entry name" value="HALOTOLERANCE PROTEIN 9-RELATED"/>
    <property type="match status" value="1"/>
</dbReference>
<evidence type="ECO:0000256" key="5">
    <source>
        <dbReference type="ARBA" id="ARBA00023242"/>
    </source>
</evidence>
<dbReference type="GeneID" id="13887150"/>
<evidence type="ECO:0000259" key="6">
    <source>
        <dbReference type="PROSITE" id="PS50048"/>
    </source>
</evidence>
<keyword evidence="2" id="KW-0479">Metal-binding</keyword>
<dbReference type="CDD" id="cd00067">
    <property type="entry name" value="GAL4"/>
    <property type="match status" value="1"/>
</dbReference>
<dbReference type="PROSITE" id="PS00463">
    <property type="entry name" value="ZN2_CY6_FUNGAL_1"/>
    <property type="match status" value="1"/>
</dbReference>
<keyword evidence="5" id="KW-0539">Nucleus</keyword>
<dbReference type="SMART" id="SM00906">
    <property type="entry name" value="Fungal_trans"/>
    <property type="match status" value="1"/>
</dbReference>
<evidence type="ECO:0000256" key="4">
    <source>
        <dbReference type="ARBA" id="ARBA00023125"/>
    </source>
</evidence>
<dbReference type="InterPro" id="IPR007219">
    <property type="entry name" value="XnlR_reg_dom"/>
</dbReference>
<dbReference type="InterPro" id="IPR050987">
    <property type="entry name" value="AtrR-like"/>
</dbReference>
<dbReference type="Pfam" id="PF04082">
    <property type="entry name" value="Fungal_trans"/>
    <property type="match status" value="1"/>
</dbReference>
<evidence type="ECO:0000313" key="8">
    <source>
        <dbReference type="Proteomes" id="UP000005220"/>
    </source>
</evidence>
<dbReference type="GO" id="GO:0045944">
    <property type="term" value="P:positive regulation of transcription by RNA polymerase II"/>
    <property type="evidence" value="ECO:0007669"/>
    <property type="project" value="UniProtKB-ARBA"/>
</dbReference>
<feature type="domain" description="Zn(2)-C6 fungal-type" evidence="6">
    <location>
        <begin position="60"/>
        <end position="93"/>
    </location>
</feature>
<dbReference type="eggNOG" id="ENOG502QZJZ">
    <property type="taxonomic scope" value="Eukaryota"/>
</dbReference>
<keyword evidence="4" id="KW-0238">DNA-binding</keyword>
<dbReference type="GO" id="GO:0000981">
    <property type="term" value="F:DNA-binding transcription factor activity, RNA polymerase II-specific"/>
    <property type="evidence" value="ECO:0007669"/>
    <property type="project" value="InterPro"/>
</dbReference>
<dbReference type="GO" id="GO:0005634">
    <property type="term" value="C:nucleus"/>
    <property type="evidence" value="ECO:0007669"/>
    <property type="project" value="UniProtKB-SubCell"/>
</dbReference>
<dbReference type="InterPro" id="IPR036864">
    <property type="entry name" value="Zn2-C6_fun-type_DNA-bd_sf"/>
</dbReference>
<evidence type="ECO:0000256" key="1">
    <source>
        <dbReference type="ARBA" id="ARBA00004123"/>
    </source>
</evidence>
<evidence type="ECO:0000313" key="7">
    <source>
        <dbReference type="EMBL" id="CCF59170.1"/>
    </source>
</evidence>
<dbReference type="GO" id="GO:0006351">
    <property type="term" value="P:DNA-templated transcription"/>
    <property type="evidence" value="ECO:0007669"/>
    <property type="project" value="InterPro"/>
</dbReference>
<accession>H2AXS0</accession>
<dbReference type="CDD" id="cd12148">
    <property type="entry name" value="fungal_TF_MHR"/>
    <property type="match status" value="1"/>
</dbReference>
<protein>
    <recommendedName>
        <fullName evidence="6">Zn(2)-C6 fungal-type domain-containing protein</fullName>
    </recommendedName>
</protein>
<reference evidence="7 8" key="1">
    <citation type="journal article" date="2011" name="Proc. Natl. Acad. Sci. U.S.A.">
        <title>Evolutionary erosion of yeast sex chromosomes by mating-type switching accidents.</title>
        <authorList>
            <person name="Gordon J.L."/>
            <person name="Armisen D."/>
            <person name="Proux-Wera E."/>
            <person name="Oheigeartaigh S.S."/>
            <person name="Byrne K.P."/>
            <person name="Wolfe K.H."/>
        </authorList>
    </citation>
    <scope>NUCLEOTIDE SEQUENCE [LARGE SCALE GENOMIC DNA]</scope>
    <source>
        <strain evidence="8">ATCC 22294 / BCRC 22015 / CBS 2517 / CECT 1963 / NBRC 1671 / NRRL Y-8276</strain>
    </source>
</reference>
<dbReference type="STRING" id="1071382.H2AXS0"/>
<keyword evidence="8" id="KW-1185">Reference proteome</keyword>
<dbReference type="PANTHER" id="PTHR46910">
    <property type="entry name" value="TRANSCRIPTION FACTOR PDR1"/>
    <property type="match status" value="1"/>
</dbReference>
<organism evidence="7 8">
    <name type="scientific">Kazachstania africana (strain ATCC 22294 / BCRC 22015 / CBS 2517 / CECT 1963 / NBRC 1671 / NRRL Y-8276)</name>
    <name type="common">Yeast</name>
    <name type="synonym">Kluyveromyces africanus</name>
    <dbReference type="NCBI Taxonomy" id="1071382"/>
    <lineage>
        <taxon>Eukaryota</taxon>
        <taxon>Fungi</taxon>
        <taxon>Dikarya</taxon>
        <taxon>Ascomycota</taxon>
        <taxon>Saccharomycotina</taxon>
        <taxon>Saccharomycetes</taxon>
        <taxon>Saccharomycetales</taxon>
        <taxon>Saccharomycetaceae</taxon>
        <taxon>Kazachstania</taxon>
    </lineage>
</organism>
<dbReference type="InterPro" id="IPR001138">
    <property type="entry name" value="Zn2Cys6_DnaBD"/>
</dbReference>
<proteinExistence type="predicted"/>